<reference evidence="5" key="1">
    <citation type="submission" date="2017-04" db="EMBL/GenBank/DDBJ databases">
        <title>Complete Genome Sequences of Twelve Strains of a Stable Defined Moderately Diverse Mouse Microbiota 2 (sDMDMm2).</title>
        <authorList>
            <person name="Uchimura Y."/>
            <person name="Wyss M."/>
            <person name="Brugiroux S."/>
            <person name="Limenitakis J.P."/>
            <person name="Stecher B."/>
            <person name="McCoy K.D."/>
            <person name="Macpherson A.J."/>
        </authorList>
    </citation>
    <scope>NUCLEOTIDE SEQUENCE</scope>
    <source>
        <strain evidence="5">YL58</strain>
    </source>
</reference>
<dbReference type="STRING" id="1796616.A4V09_10300"/>
<name>A0A1C7I8Z1_9FIRM</name>
<keyword evidence="3 4" id="KW-0597">Phosphoprotein</keyword>
<dbReference type="AlphaFoldDB" id="A0A1C7I8Z1"/>
<proteinExistence type="predicted"/>
<dbReference type="RefSeq" id="WP_065542302.1">
    <property type="nucleotide sequence ID" value="NZ_CP015405.2"/>
</dbReference>
<evidence type="ECO:0000313" key="6">
    <source>
        <dbReference type="Proteomes" id="UP000092574"/>
    </source>
</evidence>
<dbReference type="InterPro" id="IPR006495">
    <property type="entry name" value="CitD"/>
</dbReference>
<dbReference type="NCBIfam" id="NF009726">
    <property type="entry name" value="PRK13253.1"/>
    <property type="match status" value="1"/>
</dbReference>
<dbReference type="InterPro" id="IPR023439">
    <property type="entry name" value="Mal_deCO2ase/Cit_lyase_ACP"/>
</dbReference>
<dbReference type="GO" id="GO:0005737">
    <property type="term" value="C:cytoplasm"/>
    <property type="evidence" value="ECO:0007669"/>
    <property type="project" value="UniProtKB-SubCell"/>
</dbReference>
<evidence type="ECO:0000313" key="5">
    <source>
        <dbReference type="EMBL" id="ANU76126.1"/>
    </source>
</evidence>
<dbReference type="OrthoDB" id="1120942at2"/>
<evidence type="ECO:0000256" key="2">
    <source>
        <dbReference type="ARBA" id="ARBA00022490"/>
    </source>
</evidence>
<evidence type="ECO:0000256" key="4">
    <source>
        <dbReference type="PIRSR" id="PIRSR002736-50"/>
    </source>
</evidence>
<dbReference type="PIRSF" id="PIRSF002736">
    <property type="entry name" value="Citrt_lyas_gamma"/>
    <property type="match status" value="1"/>
</dbReference>
<dbReference type="EMBL" id="CP015405">
    <property type="protein sequence ID" value="ANU76126.1"/>
    <property type="molecule type" value="Genomic_DNA"/>
</dbReference>
<accession>A0A1C7I8Z1</accession>
<keyword evidence="2" id="KW-0963">Cytoplasm</keyword>
<organism evidence="5 6">
    <name type="scientific">Blautia pseudococcoides</name>
    <dbReference type="NCBI Taxonomy" id="1796616"/>
    <lineage>
        <taxon>Bacteria</taxon>
        <taxon>Bacillati</taxon>
        <taxon>Bacillota</taxon>
        <taxon>Clostridia</taxon>
        <taxon>Lachnospirales</taxon>
        <taxon>Lachnospiraceae</taxon>
        <taxon>Blautia</taxon>
    </lineage>
</organism>
<dbReference type="KEGG" id="byl:A4V09_10300"/>
<dbReference type="Proteomes" id="UP000092574">
    <property type="component" value="Chromosome"/>
</dbReference>
<dbReference type="GO" id="GO:0016829">
    <property type="term" value="F:lyase activity"/>
    <property type="evidence" value="ECO:0007669"/>
    <property type="project" value="UniProtKB-KW"/>
</dbReference>
<protein>
    <submittedName>
        <fullName evidence="5">Citrate lyase acyl carrier protein</fullName>
    </submittedName>
</protein>
<dbReference type="Pfam" id="PF06857">
    <property type="entry name" value="ACP"/>
    <property type="match status" value="1"/>
</dbReference>
<keyword evidence="6" id="KW-1185">Reference proteome</keyword>
<keyword evidence="5" id="KW-0456">Lyase</keyword>
<feature type="modified residue" description="O-(phosphoribosyl dephospho-coenzyme A)serine" evidence="4">
    <location>
        <position position="14"/>
    </location>
</feature>
<evidence type="ECO:0000256" key="1">
    <source>
        <dbReference type="ARBA" id="ARBA00004496"/>
    </source>
</evidence>
<gene>
    <name evidence="5" type="ORF">A4V09_10300</name>
</gene>
<evidence type="ECO:0000256" key="3">
    <source>
        <dbReference type="ARBA" id="ARBA00022553"/>
    </source>
</evidence>
<comment type="subcellular location">
    <subcellularLocation>
        <location evidence="1">Cytoplasm</location>
    </subcellularLocation>
</comment>
<sequence length="90" mass="9928">MKILKNAVAGTLESSDLFIQIEPDDKELTLEIDSVVANQYMDSIRAAVLDTLKEFEVSTGKVFIKDKGALDCVIRARMETALKRGGVEQP</sequence>
<dbReference type="NCBIfam" id="TIGR01608">
    <property type="entry name" value="citD"/>
    <property type="match status" value="1"/>
</dbReference>